<reference evidence="3 6" key="2">
    <citation type="submission" date="2020-08" db="EMBL/GenBank/DDBJ databases">
        <title>Sequencing the genomes of 1000 actinobacteria strains.</title>
        <authorList>
            <person name="Klenk H.-P."/>
        </authorList>
    </citation>
    <scope>NUCLEOTIDE SEQUENCE [LARGE SCALE GENOMIC DNA]</scope>
    <source>
        <strain evidence="3 6">DSM 22242</strain>
    </source>
</reference>
<evidence type="ECO:0000313" key="3">
    <source>
        <dbReference type="EMBL" id="MBB3171261.1"/>
    </source>
</evidence>
<dbReference type="InterPro" id="IPR025098">
    <property type="entry name" value="DUF4013"/>
</dbReference>
<dbReference type="EMBL" id="JACHYA010000003">
    <property type="protein sequence ID" value="MBB3171261.1"/>
    <property type="molecule type" value="Genomic_DNA"/>
</dbReference>
<dbReference type="AlphaFoldDB" id="A0A3N0ABP9"/>
<keyword evidence="5" id="KW-1185">Reference proteome</keyword>
<dbReference type="EMBL" id="SSTM01000003">
    <property type="protein sequence ID" value="TJW10731.1"/>
    <property type="molecule type" value="Genomic_DNA"/>
</dbReference>
<feature type="transmembrane region" description="Helical" evidence="2">
    <location>
        <begin position="257"/>
        <end position="280"/>
    </location>
</feature>
<keyword evidence="2" id="KW-0812">Transmembrane</keyword>
<protein>
    <submittedName>
        <fullName evidence="4">DUF4013 domain-containing protein</fullName>
    </submittedName>
    <submittedName>
        <fullName evidence="3">Putative membrane protein</fullName>
    </submittedName>
</protein>
<proteinExistence type="predicted"/>
<dbReference type="Proteomes" id="UP000309454">
    <property type="component" value="Unassembled WGS sequence"/>
</dbReference>
<dbReference type="Proteomes" id="UP000530850">
    <property type="component" value="Unassembled WGS sequence"/>
</dbReference>
<dbReference type="RefSeq" id="WP_123184958.1">
    <property type="nucleotide sequence ID" value="NZ_CANPEU010000047.1"/>
</dbReference>
<accession>A0A3N0ABP9</accession>
<dbReference type="Pfam" id="PF13197">
    <property type="entry name" value="DUF4013"/>
    <property type="match status" value="1"/>
</dbReference>
<dbReference type="OrthoDB" id="3183867at2"/>
<evidence type="ECO:0000256" key="1">
    <source>
        <dbReference type="SAM" id="MobiDB-lite"/>
    </source>
</evidence>
<organism evidence="4 5">
    <name type="scientific">Parvibacter caecicola</name>
    <dbReference type="NCBI Taxonomy" id="747645"/>
    <lineage>
        <taxon>Bacteria</taxon>
        <taxon>Bacillati</taxon>
        <taxon>Actinomycetota</taxon>
        <taxon>Coriobacteriia</taxon>
        <taxon>Coriobacteriales</taxon>
        <taxon>Coriobacteriaceae</taxon>
        <taxon>Parvibacter</taxon>
    </lineage>
</organism>
<name>A0A3N0ABP9_9ACTN</name>
<comment type="caution">
    <text evidence="4">The sequence shown here is derived from an EMBL/GenBank/DDBJ whole genome shotgun (WGS) entry which is preliminary data.</text>
</comment>
<evidence type="ECO:0000313" key="6">
    <source>
        <dbReference type="Proteomes" id="UP000530850"/>
    </source>
</evidence>
<keyword evidence="2" id="KW-0472">Membrane</keyword>
<feature type="transmembrane region" description="Helical" evidence="2">
    <location>
        <begin position="164"/>
        <end position="186"/>
    </location>
</feature>
<evidence type="ECO:0000313" key="5">
    <source>
        <dbReference type="Proteomes" id="UP000309454"/>
    </source>
</evidence>
<dbReference type="GeneID" id="93356266"/>
<sequence length="311" mass="32627">MADENQGPQGAQDAAEQDASAQGASAPAPEGWDEAFGADAPKPHTPPASDGQQAWQAPVPEPVPVAPAYAKSCLAAGWEDCKQPGFWKKTAFLGLLDLVPVLNFVNTGYALEWSKEVPFGGRTALPQKVVTGRNFEIGFYAFVIALVFSLIGGCAGGIVGWIPLIGWIAALAIGFLVSMFTCVLNLRMAMRSQLGEGFKVGDAWTAIKRDWTGLLCAVVVPGLIAGAIIVVASFVYMFFALLFFLPVMGAAVNPDPAFILGALLGGGLGFLVVTAVFCYLGAWAGAAAQLVSVRAAAHWVARFAGDWTYLA</sequence>
<evidence type="ECO:0000256" key="2">
    <source>
        <dbReference type="SAM" id="Phobius"/>
    </source>
</evidence>
<evidence type="ECO:0000313" key="4">
    <source>
        <dbReference type="EMBL" id="TJW10731.1"/>
    </source>
</evidence>
<reference evidence="4 5" key="1">
    <citation type="submission" date="2019-04" db="EMBL/GenBank/DDBJ databases">
        <title>Microbes associate with the intestines of laboratory mice.</title>
        <authorList>
            <person name="Navarre W."/>
            <person name="Wong E."/>
            <person name="Huang K.C."/>
            <person name="Tropini C."/>
            <person name="Ng K."/>
            <person name="Yu B."/>
        </authorList>
    </citation>
    <scope>NUCLEOTIDE SEQUENCE [LARGE SCALE GENOMIC DNA]</scope>
    <source>
        <strain evidence="4 5">NM48_B13</strain>
    </source>
</reference>
<feature type="region of interest" description="Disordered" evidence="1">
    <location>
        <begin position="1"/>
        <end position="59"/>
    </location>
</feature>
<feature type="compositionally biased region" description="Low complexity" evidence="1">
    <location>
        <begin position="9"/>
        <end position="26"/>
    </location>
</feature>
<feature type="transmembrane region" description="Helical" evidence="2">
    <location>
        <begin position="214"/>
        <end position="245"/>
    </location>
</feature>
<gene>
    <name evidence="4" type="ORF">E5982_05495</name>
    <name evidence="3" type="ORF">FHR31_001079</name>
</gene>
<keyword evidence="2" id="KW-1133">Transmembrane helix</keyword>
<feature type="transmembrane region" description="Helical" evidence="2">
    <location>
        <begin position="137"/>
        <end position="158"/>
    </location>
</feature>